<dbReference type="Gene3D" id="1.50.10.150">
    <property type="entry name" value="Voltage-dependent anion channel"/>
    <property type="match status" value="1"/>
</dbReference>
<keyword evidence="1" id="KW-1133">Transmembrane helix</keyword>
<dbReference type="Proteomes" id="UP000219636">
    <property type="component" value="Unassembled WGS sequence"/>
</dbReference>
<dbReference type="AlphaFoldDB" id="A0A285S587"/>
<dbReference type="InterPro" id="IPR038665">
    <property type="entry name" value="Voltage-dep_anion_channel_sf"/>
</dbReference>
<evidence type="ECO:0000313" key="2">
    <source>
        <dbReference type="EMBL" id="SOC00074.1"/>
    </source>
</evidence>
<feature type="transmembrane region" description="Helical" evidence="1">
    <location>
        <begin position="44"/>
        <end position="67"/>
    </location>
</feature>
<dbReference type="EMBL" id="OBMQ01000002">
    <property type="protein sequence ID" value="SOC00074.1"/>
    <property type="molecule type" value="Genomic_DNA"/>
</dbReference>
<organism evidence="2 3">
    <name type="scientific">Ureibacillus xyleni</name>
    <dbReference type="NCBI Taxonomy" id="614648"/>
    <lineage>
        <taxon>Bacteria</taxon>
        <taxon>Bacillati</taxon>
        <taxon>Bacillota</taxon>
        <taxon>Bacilli</taxon>
        <taxon>Bacillales</taxon>
        <taxon>Caryophanaceae</taxon>
        <taxon>Ureibacillus</taxon>
    </lineage>
</organism>
<name>A0A285S587_9BACL</name>
<keyword evidence="1" id="KW-0812">Transmembrane</keyword>
<gene>
    <name evidence="2" type="ORF">SAMN05880501_102318</name>
</gene>
<feature type="transmembrane region" description="Helical" evidence="1">
    <location>
        <begin position="105"/>
        <end position="131"/>
    </location>
</feature>
<feature type="transmembrane region" description="Helical" evidence="1">
    <location>
        <begin position="143"/>
        <end position="166"/>
    </location>
</feature>
<feature type="transmembrane region" description="Helical" evidence="1">
    <location>
        <begin position="79"/>
        <end position="99"/>
    </location>
</feature>
<feature type="transmembrane region" description="Helical" evidence="1">
    <location>
        <begin position="172"/>
        <end position="194"/>
    </location>
</feature>
<feature type="transmembrane region" description="Helical" evidence="1">
    <location>
        <begin position="12"/>
        <end position="32"/>
    </location>
</feature>
<proteinExistence type="predicted"/>
<feature type="transmembrane region" description="Helical" evidence="1">
    <location>
        <begin position="230"/>
        <end position="249"/>
    </location>
</feature>
<evidence type="ECO:0000256" key="1">
    <source>
        <dbReference type="SAM" id="Phobius"/>
    </source>
</evidence>
<reference evidence="3" key="1">
    <citation type="submission" date="2017-08" db="EMBL/GenBank/DDBJ databases">
        <authorList>
            <person name="Varghese N."/>
            <person name="Submissions S."/>
        </authorList>
    </citation>
    <scope>NUCLEOTIDE SEQUENCE [LARGE SCALE GENOMIC DNA]</scope>
    <source>
        <strain evidence="3">JC22</strain>
    </source>
</reference>
<feature type="transmembrane region" description="Helical" evidence="1">
    <location>
        <begin position="270"/>
        <end position="290"/>
    </location>
</feature>
<keyword evidence="1" id="KW-0472">Membrane</keyword>
<feature type="transmembrane region" description="Helical" evidence="1">
    <location>
        <begin position="310"/>
        <end position="330"/>
    </location>
</feature>
<accession>A0A285S587</accession>
<evidence type="ECO:0000313" key="3">
    <source>
        <dbReference type="Proteomes" id="UP000219636"/>
    </source>
</evidence>
<keyword evidence="3" id="KW-1185">Reference proteome</keyword>
<dbReference type="RefSeq" id="WP_161946619.1">
    <property type="nucleotide sequence ID" value="NZ_OBMQ01000002.1"/>
</dbReference>
<protein>
    <submittedName>
        <fullName evidence="2">Voltage-gated anion channel</fullName>
    </submittedName>
</protein>
<sequence length="339" mass="39414">MRLQSFDIPTRTIDVAAGSIIMAMGIFILGALHQFPILEKNFGLIFSVLLILFWFIMLGFFVTSLFNKEYRLNLIHSPISSFGVGTWIAGTSVICILMINQMPELFFIIRILIYVNLLCWLLFIFFCGYQLKKIIVMQSTKEVHGVILLSTVSTQSISLLLLNYFHNIESPYFVILIICIGNVFYLFSIGLLILRFISKFHKIHEWKNTDCIIHGALSITGLAMTQTGVFPVQILMIVWYTVFGLFIVIETIEVIRGYKRIKDYGIRRGIFTYHITQWARNFTFGMFYFFTFNIVKSYSNIEPFVFQKNFMTWLGWVVLILLIIEVGLLITSKLRWDIE</sequence>